<feature type="signal peptide" evidence="1">
    <location>
        <begin position="1"/>
        <end position="18"/>
    </location>
</feature>
<protein>
    <submittedName>
        <fullName evidence="2">Uncharacterized protein</fullName>
    </submittedName>
</protein>
<keyword evidence="3" id="KW-1185">Reference proteome</keyword>
<keyword evidence="1" id="KW-0732">Signal</keyword>
<dbReference type="InParanoid" id="W2RZA0"/>
<dbReference type="GeneID" id="19970270"/>
<dbReference type="Proteomes" id="UP000030752">
    <property type="component" value="Unassembled WGS sequence"/>
</dbReference>
<dbReference type="RefSeq" id="XP_008715508.1">
    <property type="nucleotide sequence ID" value="XM_008717286.1"/>
</dbReference>
<dbReference type="eggNOG" id="ENOG502SRTV">
    <property type="taxonomic scope" value="Eukaryota"/>
</dbReference>
<organism evidence="2 3">
    <name type="scientific">Cyphellophora europaea (strain CBS 101466)</name>
    <name type="common">Phialophora europaea</name>
    <dbReference type="NCBI Taxonomy" id="1220924"/>
    <lineage>
        <taxon>Eukaryota</taxon>
        <taxon>Fungi</taxon>
        <taxon>Dikarya</taxon>
        <taxon>Ascomycota</taxon>
        <taxon>Pezizomycotina</taxon>
        <taxon>Eurotiomycetes</taxon>
        <taxon>Chaetothyriomycetidae</taxon>
        <taxon>Chaetothyriales</taxon>
        <taxon>Cyphellophoraceae</taxon>
        <taxon>Cyphellophora</taxon>
    </lineage>
</organism>
<name>W2RZA0_CYPE1</name>
<dbReference type="VEuPathDB" id="FungiDB:HMPREF1541_02931"/>
<reference evidence="2 3" key="1">
    <citation type="submission" date="2013-03" db="EMBL/GenBank/DDBJ databases">
        <title>The Genome Sequence of Phialophora europaea CBS 101466.</title>
        <authorList>
            <consortium name="The Broad Institute Genomics Platform"/>
            <person name="Cuomo C."/>
            <person name="de Hoog S."/>
            <person name="Gorbushina A."/>
            <person name="Walker B."/>
            <person name="Young S.K."/>
            <person name="Zeng Q."/>
            <person name="Gargeya S."/>
            <person name="Fitzgerald M."/>
            <person name="Haas B."/>
            <person name="Abouelleil A."/>
            <person name="Allen A.W."/>
            <person name="Alvarado L."/>
            <person name="Arachchi H.M."/>
            <person name="Berlin A.M."/>
            <person name="Chapman S.B."/>
            <person name="Gainer-Dewar J."/>
            <person name="Goldberg J."/>
            <person name="Griggs A."/>
            <person name="Gujja S."/>
            <person name="Hansen M."/>
            <person name="Howarth C."/>
            <person name="Imamovic A."/>
            <person name="Ireland A."/>
            <person name="Larimer J."/>
            <person name="McCowan C."/>
            <person name="Murphy C."/>
            <person name="Pearson M."/>
            <person name="Poon T.W."/>
            <person name="Priest M."/>
            <person name="Roberts A."/>
            <person name="Saif S."/>
            <person name="Shea T."/>
            <person name="Sisk P."/>
            <person name="Sykes S."/>
            <person name="Wortman J."/>
            <person name="Nusbaum C."/>
            <person name="Birren B."/>
        </authorList>
    </citation>
    <scope>NUCLEOTIDE SEQUENCE [LARGE SCALE GENOMIC DNA]</scope>
    <source>
        <strain evidence="2 3">CBS 101466</strain>
    </source>
</reference>
<sequence>MLSFGSLLTLGFFAVAHAYPGPPGPPGPSGLPGPKQSKVPTGCGEVDIVFTGLPPYHPLVTSQGFDPAKVDAALRGDAAEIVKAGYNLRVVLMGPEQGLDVLEEQVRGVRWDGTGVGYGVRGSRLEELTIRLEDIISLYRKEAPKAPILFDHSPDSALWAIERKFPLSEDCTNSPGKDLGFELFCDICTDASNSTARLA</sequence>
<evidence type="ECO:0000256" key="1">
    <source>
        <dbReference type="SAM" id="SignalP"/>
    </source>
</evidence>
<dbReference type="EMBL" id="KB822719">
    <property type="protein sequence ID" value="ETN40999.1"/>
    <property type="molecule type" value="Genomic_DNA"/>
</dbReference>
<dbReference type="AlphaFoldDB" id="W2RZA0"/>
<gene>
    <name evidence="2" type="ORF">HMPREF1541_02931</name>
</gene>
<dbReference type="HOGENOM" id="CLU_102245_0_0_1"/>
<proteinExistence type="predicted"/>
<accession>W2RZA0</accession>
<evidence type="ECO:0000313" key="2">
    <source>
        <dbReference type="EMBL" id="ETN40999.1"/>
    </source>
</evidence>
<dbReference type="OrthoDB" id="2943660at2759"/>
<evidence type="ECO:0000313" key="3">
    <source>
        <dbReference type="Proteomes" id="UP000030752"/>
    </source>
</evidence>
<feature type="chain" id="PRO_5004824186" evidence="1">
    <location>
        <begin position="19"/>
        <end position="199"/>
    </location>
</feature>